<evidence type="ECO:0000313" key="1">
    <source>
        <dbReference type="EMBL" id="GAA3700540.1"/>
    </source>
</evidence>
<proteinExistence type="predicted"/>
<dbReference type="Proteomes" id="UP001500902">
    <property type="component" value="Unassembled WGS sequence"/>
</dbReference>
<reference evidence="2" key="1">
    <citation type="journal article" date="2019" name="Int. J. Syst. Evol. Microbiol.">
        <title>The Global Catalogue of Microorganisms (GCM) 10K type strain sequencing project: providing services to taxonomists for standard genome sequencing and annotation.</title>
        <authorList>
            <consortium name="The Broad Institute Genomics Platform"/>
            <consortium name="The Broad Institute Genome Sequencing Center for Infectious Disease"/>
            <person name="Wu L."/>
            <person name="Ma J."/>
        </authorList>
    </citation>
    <scope>NUCLEOTIDE SEQUENCE [LARGE SCALE GENOMIC DNA]</scope>
    <source>
        <strain evidence="2">JCM 16904</strain>
    </source>
</reference>
<evidence type="ECO:0000313" key="2">
    <source>
        <dbReference type="Proteomes" id="UP001500902"/>
    </source>
</evidence>
<gene>
    <name evidence="1" type="ORF">GCM10022224_078040</name>
</gene>
<keyword evidence="2" id="KW-1185">Reference proteome</keyword>
<accession>A0ABP7D494</accession>
<name>A0ABP7D494_9ACTN</name>
<sequence length="337" mass="34967">MRITRPAYARVNRPPANDVFSSVKPVHRSGPAAAAVVVCASVVLAAGACGGTPQAPSPASCPQHWGSDKFGDWVPDTSGVEGAADSLVPGSPVGALICAYPGENAQPGHFPLAGSRTLTGQATAMAHDLGYLPVTAERVDRACTLVGGKMTNYLVRFAYPDGQALWVGTAEEPNSCVTTTNGTVNTPSYVGPSVSAVYRTGTWRLVQRDDPCGPTLGRRGQNEQMVPEGPVKVRVCRQVPVAGSTPRPAAGAEHGEQEARDLAEALNSLGAEPGGNTCQGLSGAPREMFYLHFGYAQGPPAWVRIQPGCRPSVNNGLLVGDLADGVLDRVVRLAPPG</sequence>
<protein>
    <submittedName>
        <fullName evidence="1">Uncharacterized protein</fullName>
    </submittedName>
</protein>
<comment type="caution">
    <text evidence="1">The sequence shown here is derived from an EMBL/GenBank/DDBJ whole genome shotgun (WGS) entry which is preliminary data.</text>
</comment>
<organism evidence="1 2">
    <name type="scientific">Nonomuraea antimicrobica</name>
    <dbReference type="NCBI Taxonomy" id="561173"/>
    <lineage>
        <taxon>Bacteria</taxon>
        <taxon>Bacillati</taxon>
        <taxon>Actinomycetota</taxon>
        <taxon>Actinomycetes</taxon>
        <taxon>Streptosporangiales</taxon>
        <taxon>Streptosporangiaceae</taxon>
        <taxon>Nonomuraea</taxon>
    </lineage>
</organism>
<dbReference type="EMBL" id="BAAAZP010000162">
    <property type="protein sequence ID" value="GAA3700540.1"/>
    <property type="molecule type" value="Genomic_DNA"/>
</dbReference>